<protein>
    <recommendedName>
        <fullName evidence="10">Flavodoxin-like domain-containing protein</fullName>
    </recommendedName>
</protein>
<keyword evidence="5" id="KW-0274">FAD</keyword>
<dbReference type="Pfam" id="PF11951">
    <property type="entry name" value="Fungal_trans_2"/>
    <property type="match status" value="1"/>
</dbReference>
<comment type="cofactor">
    <cofactor evidence="2">
        <name>FAD</name>
        <dbReference type="ChEBI" id="CHEBI:57692"/>
    </cofactor>
</comment>
<evidence type="ECO:0000256" key="2">
    <source>
        <dbReference type="ARBA" id="ARBA00001974"/>
    </source>
</evidence>
<dbReference type="SUPFAM" id="SSF52218">
    <property type="entry name" value="Flavoproteins"/>
    <property type="match status" value="1"/>
</dbReference>
<reference evidence="11 12" key="1">
    <citation type="submission" date="2015-09" db="EMBL/GenBank/DDBJ databases">
        <title>Draft genome of a European isolate of the apple canker pathogen Neonectria ditissima.</title>
        <authorList>
            <person name="Gomez-Cortecero A."/>
            <person name="Harrison R.J."/>
            <person name="Armitage A.D."/>
        </authorList>
    </citation>
    <scope>NUCLEOTIDE SEQUENCE [LARGE SCALE GENOMIC DNA]</scope>
    <source>
        <strain evidence="11 12">R09/05</strain>
    </source>
</reference>
<dbReference type="Gene3D" id="2.40.30.10">
    <property type="entry name" value="Translation factors"/>
    <property type="match status" value="1"/>
</dbReference>
<evidence type="ECO:0000256" key="9">
    <source>
        <dbReference type="SAM" id="MobiDB-lite"/>
    </source>
</evidence>
<dbReference type="Proteomes" id="UP000050424">
    <property type="component" value="Unassembled WGS sequence"/>
</dbReference>
<keyword evidence="3" id="KW-0285">Flavoprotein</keyword>
<dbReference type="InterPro" id="IPR029039">
    <property type="entry name" value="Flavoprotein-like_sf"/>
</dbReference>
<keyword evidence="4" id="KW-0288">FMN</keyword>
<dbReference type="SUPFAM" id="SSF63380">
    <property type="entry name" value="Riboflavin synthase domain-like"/>
    <property type="match status" value="1"/>
</dbReference>
<dbReference type="Gene3D" id="3.40.50.360">
    <property type="match status" value="1"/>
</dbReference>
<dbReference type="STRING" id="78410.A0A0P7BF63"/>
<dbReference type="Gene3D" id="1.20.990.10">
    <property type="entry name" value="NADPH-cytochrome p450 Reductase, Chain A, domain 3"/>
    <property type="match status" value="1"/>
</dbReference>
<dbReference type="AlphaFoldDB" id="A0A0P7BF63"/>
<name>A0A0P7BF63_9HYPO</name>
<keyword evidence="12" id="KW-1185">Reference proteome</keyword>
<dbReference type="InterPro" id="IPR021858">
    <property type="entry name" value="Fun_TF"/>
</dbReference>
<dbReference type="CDD" id="cd12148">
    <property type="entry name" value="fungal_TF_MHR"/>
    <property type="match status" value="1"/>
</dbReference>
<feature type="domain" description="Flavodoxin-like" evidence="10">
    <location>
        <begin position="594"/>
        <end position="739"/>
    </location>
</feature>
<feature type="compositionally biased region" description="Low complexity" evidence="9">
    <location>
        <begin position="439"/>
        <end position="449"/>
    </location>
</feature>
<dbReference type="InterPro" id="IPR001094">
    <property type="entry name" value="Flavdoxin-like"/>
</dbReference>
<dbReference type="InterPro" id="IPR017938">
    <property type="entry name" value="Riboflavin_synthase-like_b-brl"/>
</dbReference>
<comment type="cofactor">
    <cofactor evidence="1">
        <name>FMN</name>
        <dbReference type="ChEBI" id="CHEBI:58210"/>
    </cofactor>
</comment>
<dbReference type="EMBL" id="LKCW01000023">
    <property type="protein sequence ID" value="KPM44111.1"/>
    <property type="molecule type" value="Genomic_DNA"/>
</dbReference>
<dbReference type="PANTHER" id="PTHR19384">
    <property type="entry name" value="NITRIC OXIDE SYNTHASE-RELATED"/>
    <property type="match status" value="1"/>
</dbReference>
<dbReference type="InterPro" id="IPR008254">
    <property type="entry name" value="Flavodoxin/NO_synth"/>
</dbReference>
<comment type="caution">
    <text evidence="11">The sequence shown here is derived from an EMBL/GenBank/DDBJ whole genome shotgun (WGS) entry which is preliminary data.</text>
</comment>
<sequence length="991" mass="109965">MAGSLPPAWSSPLPSLLPVANPLPAEDDRESSDIPAASCPAPPPVVQYGFGVPLNTHKEARYFMHYIRNLASWFDTCDPARHFGIEVPKRAHHMPLLAYCILAFSARQLSLITGLDDESHSAYYSHALRILIPIFDDPNEAMNENVLAGIVILRSYEEMFGSSRLLNSGSRFIDRGGLGEAASWVVLRQDLYVCLTRSLPLRTGLEGYRNSSSFVDTSDHSLANRAVFICGRVVAYAMGPVTNLDPDLWEELDQDMKNWHQSTPWRFLAFTAESSAARSDTDTAFPTLWMPRRVQVLGYQHYYLARMILDMFHPKLWKPSFEAFRSRALTQDRVRESLRILLGLAISNAGDATVDFTAHHTLHALQGLKNSESVGGFLRDNREHQEVLRFLQRMTETMGWPTQGLADKLREQWHQVVKRSPGNESISPHGGREREQEALPQSGLSSSPGTSPPPTRVYHDHESPCTPSSTISLIIPPETRIEPVSCLRNHLFPTCPFAFAPKMAMNSLPRQAYLDGIGQVLGRIGPTSYLDTIALTTVGLVSGAYVLVDQIWGKPDPHNYIFFERPQEIDGAARAANAVTRNIADRMEELGKQAVVFWGSQSGTGEAFASRLVRELAQRFRLDAMAADLSDFDPETIALIPTSKVAIFILSTYGEGDPSDNASQFWEWATKLKETPLQQLRYAAFGLGNSNYQYYNRVVDLVHQSLTRGGAKALLPVGMADDALGSTEEDFLSWKNELYAFCRQELHLEEQAAKYEPTIEAFHDESLEPIDLFHGEPVAHKSVSGESSIGAVKILRSYELFNSPTSLSALFRYYLEICAAVSRETVSSLIEFAPSESAKKFLTDLYESKEGYSAFLAREHITIGKLLEMAAGTDGVWSTIPLSYLVETLPRTRPRYYSVSSSSVLSPRVAAVTALVANTDLSSEKSAAIPGLTTNYLLSLNDSINKENPSRPHPQGFSYELEGPSKALEGAKIFAQLRRSTFKLPALASTP</sequence>
<dbReference type="GO" id="GO:0003958">
    <property type="term" value="F:NADPH-hemoprotein reductase activity"/>
    <property type="evidence" value="ECO:0007669"/>
    <property type="project" value="TreeGrafter"/>
</dbReference>
<dbReference type="Pfam" id="PF00667">
    <property type="entry name" value="FAD_binding_1"/>
    <property type="match status" value="1"/>
</dbReference>
<accession>A0A0P7BF63</accession>
<evidence type="ECO:0000256" key="7">
    <source>
        <dbReference type="ARBA" id="ARBA00023002"/>
    </source>
</evidence>
<organism evidence="11 12">
    <name type="scientific">Neonectria ditissima</name>
    <dbReference type="NCBI Taxonomy" id="78410"/>
    <lineage>
        <taxon>Eukaryota</taxon>
        <taxon>Fungi</taxon>
        <taxon>Dikarya</taxon>
        <taxon>Ascomycota</taxon>
        <taxon>Pezizomycotina</taxon>
        <taxon>Sordariomycetes</taxon>
        <taxon>Hypocreomycetidae</taxon>
        <taxon>Hypocreales</taxon>
        <taxon>Nectriaceae</taxon>
        <taxon>Neonectria</taxon>
    </lineage>
</organism>
<dbReference type="FunFam" id="3.40.50.360:FF:000036">
    <property type="entry name" value="NADPH--cytochrome P450 reductase"/>
    <property type="match status" value="1"/>
</dbReference>
<dbReference type="InterPro" id="IPR003097">
    <property type="entry name" value="CysJ-like_FAD-binding"/>
</dbReference>
<keyword evidence="7" id="KW-0560">Oxidoreductase</keyword>
<gene>
    <name evidence="11" type="ORF">AK830_g2398</name>
</gene>
<feature type="region of interest" description="Disordered" evidence="9">
    <location>
        <begin position="418"/>
        <end position="471"/>
    </location>
</feature>
<keyword evidence="8" id="KW-0539">Nucleus</keyword>
<dbReference type="OrthoDB" id="4525710at2759"/>
<dbReference type="GO" id="GO:0050660">
    <property type="term" value="F:flavin adenine dinucleotide binding"/>
    <property type="evidence" value="ECO:0007669"/>
    <property type="project" value="TreeGrafter"/>
</dbReference>
<dbReference type="InterPro" id="IPR023173">
    <property type="entry name" value="NADPH_Cyt_P450_Rdtase_alpha"/>
</dbReference>
<keyword evidence="6" id="KW-0521">NADP</keyword>
<feature type="region of interest" description="Disordered" evidence="9">
    <location>
        <begin position="20"/>
        <end position="40"/>
    </location>
</feature>
<dbReference type="GO" id="GO:0005829">
    <property type="term" value="C:cytosol"/>
    <property type="evidence" value="ECO:0007669"/>
    <property type="project" value="TreeGrafter"/>
</dbReference>
<proteinExistence type="predicted"/>
<evidence type="ECO:0000256" key="4">
    <source>
        <dbReference type="ARBA" id="ARBA00022643"/>
    </source>
</evidence>
<dbReference type="PANTHER" id="PTHR19384:SF108">
    <property type="entry name" value="NADPH--CYTOCHROME P450 REDUCTASE"/>
    <property type="match status" value="1"/>
</dbReference>
<evidence type="ECO:0000256" key="6">
    <source>
        <dbReference type="ARBA" id="ARBA00022857"/>
    </source>
</evidence>
<evidence type="ECO:0000256" key="8">
    <source>
        <dbReference type="ARBA" id="ARBA00023242"/>
    </source>
</evidence>
<dbReference type="PROSITE" id="PS50902">
    <property type="entry name" value="FLAVODOXIN_LIKE"/>
    <property type="match status" value="1"/>
</dbReference>
<evidence type="ECO:0000256" key="3">
    <source>
        <dbReference type="ARBA" id="ARBA00022630"/>
    </source>
</evidence>
<evidence type="ECO:0000313" key="11">
    <source>
        <dbReference type="EMBL" id="KPM44111.1"/>
    </source>
</evidence>
<evidence type="ECO:0000256" key="5">
    <source>
        <dbReference type="ARBA" id="ARBA00022827"/>
    </source>
</evidence>
<dbReference type="GO" id="GO:0010181">
    <property type="term" value="F:FMN binding"/>
    <property type="evidence" value="ECO:0007669"/>
    <property type="project" value="InterPro"/>
</dbReference>
<evidence type="ECO:0000256" key="1">
    <source>
        <dbReference type="ARBA" id="ARBA00001917"/>
    </source>
</evidence>
<evidence type="ECO:0000313" key="12">
    <source>
        <dbReference type="Proteomes" id="UP000050424"/>
    </source>
</evidence>
<evidence type="ECO:0000259" key="10">
    <source>
        <dbReference type="PROSITE" id="PS50902"/>
    </source>
</evidence>
<dbReference type="Pfam" id="PF00258">
    <property type="entry name" value="Flavodoxin_1"/>
    <property type="match status" value="1"/>
</dbReference>
<dbReference type="PRINTS" id="PR00369">
    <property type="entry name" value="FLAVODOXIN"/>
</dbReference>